<dbReference type="Proteomes" id="UP000196710">
    <property type="component" value="Chromosome"/>
</dbReference>
<evidence type="ECO:0000313" key="3">
    <source>
        <dbReference type="Proteomes" id="UP000196710"/>
    </source>
</evidence>
<dbReference type="RefSeq" id="WP_066534931.1">
    <property type="nucleotide sequence ID" value="NZ_CP065321.1"/>
</dbReference>
<accession>A0A1Z2XNQ0</accession>
<organism evidence="2 4">
    <name type="scientific">Acutalibacter muris</name>
    <dbReference type="NCBI Taxonomy" id="1796620"/>
    <lineage>
        <taxon>Bacteria</taxon>
        <taxon>Bacillati</taxon>
        <taxon>Bacillota</taxon>
        <taxon>Clostridia</taxon>
        <taxon>Eubacteriales</taxon>
        <taxon>Acutalibacteraceae</taxon>
        <taxon>Acutalibacter</taxon>
    </lineage>
</organism>
<dbReference type="EMBL" id="CP021422">
    <property type="protein sequence ID" value="ASB40055.1"/>
    <property type="molecule type" value="Genomic_DNA"/>
</dbReference>
<dbReference type="AlphaFoldDB" id="A0A1Z2XNQ0"/>
<dbReference type="EMBL" id="CP065321">
    <property type="protein sequence ID" value="QQR29345.1"/>
    <property type="molecule type" value="Genomic_DNA"/>
</dbReference>
<gene>
    <name evidence="1" type="ORF">ADH66_04910</name>
    <name evidence="2" type="ORF">I5Q82_14985</name>
</gene>
<evidence type="ECO:0000313" key="4">
    <source>
        <dbReference type="Proteomes" id="UP000596035"/>
    </source>
</evidence>
<reference evidence="2 4" key="3">
    <citation type="submission" date="2020-11" db="EMBL/GenBank/DDBJ databases">
        <title>Closed and high quality bacterial genomes of the OMM12 community.</title>
        <authorList>
            <person name="Marbouty M."/>
            <person name="Lamy-Besnier Q."/>
            <person name="Debarbieux L."/>
            <person name="Koszul R."/>
        </authorList>
    </citation>
    <scope>NUCLEOTIDE SEQUENCE [LARGE SCALE GENOMIC DNA]</scope>
    <source>
        <strain evidence="2 4">KB18</strain>
    </source>
</reference>
<dbReference type="KEGG" id="amur:ADH66_04910"/>
<keyword evidence="3" id="KW-1185">Reference proteome</keyword>
<proteinExistence type="predicted"/>
<reference evidence="1" key="1">
    <citation type="journal article" date="2017" name="Genome Announc.">
        <title>High-Quality Whole-Genome Sequences of the Oligo-Mouse-Microbiota Bacterial Community.</title>
        <authorList>
            <person name="Garzetti D."/>
            <person name="Brugiroux S."/>
            <person name="Bunk B."/>
            <person name="Pukall R."/>
            <person name="McCoy K.D."/>
            <person name="Macpherson A.J."/>
            <person name="Stecher B."/>
        </authorList>
    </citation>
    <scope>NUCLEOTIDE SEQUENCE</scope>
    <source>
        <strain evidence="1">KB18</strain>
    </source>
</reference>
<evidence type="ECO:0000313" key="2">
    <source>
        <dbReference type="EMBL" id="QQR29345.1"/>
    </source>
</evidence>
<protein>
    <submittedName>
        <fullName evidence="2">Uncharacterized protein</fullName>
    </submittedName>
</protein>
<name>A0A1Z2XNQ0_9FIRM</name>
<dbReference type="PROSITE" id="PS51257">
    <property type="entry name" value="PROKAR_LIPOPROTEIN"/>
    <property type="match status" value="1"/>
</dbReference>
<evidence type="ECO:0000313" key="1">
    <source>
        <dbReference type="EMBL" id="ASB40055.1"/>
    </source>
</evidence>
<dbReference type="Proteomes" id="UP000596035">
    <property type="component" value="Chromosome"/>
</dbReference>
<reference evidence="3" key="2">
    <citation type="submission" date="2017-05" db="EMBL/GenBank/DDBJ databases">
        <title>Improved OligoMM genomes.</title>
        <authorList>
            <person name="Garzetti D."/>
        </authorList>
    </citation>
    <scope>NUCLEOTIDE SEQUENCE [LARGE SCALE GENOMIC DNA]</scope>
    <source>
        <strain evidence="3">KB18</strain>
    </source>
</reference>
<sequence length="228" mass="26093">MKRGHFIPGTLPAVILAVILAVLLQGCRGGGLVFKGTHESQDATLLQKLSEKYPEMDFRCTGRTEGAVHDIEAGDGTIFPAWTAAKSKGEFQVLEYYLEEWLAAQGYYDSLVEYLEEQGYSFEYRDYNHYDRHFEFRLGPLDSGEELENAAKAISFAKEEFDGLRRDFEYSTGQSDIMLYFHGSFTIDGEEHFGMFHISMGENETWNLDYPFDDYEACLRDCIEKIGK</sequence>